<keyword evidence="5" id="KW-0233">DNA recombination</keyword>
<keyword evidence="7" id="KW-0812">Transmembrane</keyword>
<dbReference type="GO" id="GO:0004803">
    <property type="term" value="F:transposase activity"/>
    <property type="evidence" value="ECO:0007669"/>
    <property type="project" value="InterPro"/>
</dbReference>
<feature type="transmembrane region" description="Helical" evidence="7">
    <location>
        <begin position="163"/>
        <end position="180"/>
    </location>
</feature>
<dbReference type="AlphaFoldDB" id="A0A6H9XIC4"/>
<name>A0A6H9XIC4_9CORY</name>
<comment type="function">
    <text evidence="1">Required for the transposition of the insertion element.</text>
</comment>
<feature type="transmembrane region" description="Helical" evidence="7">
    <location>
        <begin position="113"/>
        <end position="130"/>
    </location>
</feature>
<protein>
    <submittedName>
        <fullName evidence="8">Transposase-like protein</fullName>
    </submittedName>
</protein>
<evidence type="ECO:0000256" key="2">
    <source>
        <dbReference type="ARBA" id="ARBA00010961"/>
    </source>
</evidence>
<gene>
    <name evidence="8" type="ORF">NCTC10254_02565</name>
</gene>
<evidence type="ECO:0000313" key="8">
    <source>
        <dbReference type="EMBL" id="SPW34407.1"/>
    </source>
</evidence>
<keyword evidence="4" id="KW-0238">DNA-binding</keyword>
<evidence type="ECO:0000313" key="9">
    <source>
        <dbReference type="Proteomes" id="UP000249886"/>
    </source>
</evidence>
<dbReference type="InterPro" id="IPR001207">
    <property type="entry name" value="Transposase_mutator"/>
</dbReference>
<feature type="transmembrane region" description="Helical" evidence="7">
    <location>
        <begin position="61"/>
        <end position="81"/>
    </location>
</feature>
<dbReference type="Pfam" id="PF00872">
    <property type="entry name" value="Transposase_mut"/>
    <property type="match status" value="1"/>
</dbReference>
<dbReference type="RefSeq" id="WP_005526975.1">
    <property type="nucleotide sequence ID" value="NZ_CP050134.2"/>
</dbReference>
<accession>A0A6H9XIC4</accession>
<dbReference type="EMBL" id="UARK01000036">
    <property type="protein sequence ID" value="SPW34407.1"/>
    <property type="molecule type" value="Genomic_DNA"/>
</dbReference>
<feature type="transmembrane region" description="Helical" evidence="7">
    <location>
        <begin position="37"/>
        <end position="55"/>
    </location>
</feature>
<keyword evidence="7" id="KW-1133">Transmembrane helix</keyword>
<comment type="caution">
    <text evidence="8">The sequence shown here is derived from an EMBL/GenBank/DDBJ whole genome shotgun (WGS) entry which is preliminary data.</text>
</comment>
<evidence type="ECO:0000256" key="6">
    <source>
        <dbReference type="SAM" id="MobiDB-lite"/>
    </source>
</evidence>
<evidence type="ECO:0000256" key="3">
    <source>
        <dbReference type="ARBA" id="ARBA00022578"/>
    </source>
</evidence>
<dbReference type="GO" id="GO:0006313">
    <property type="term" value="P:DNA transposition"/>
    <property type="evidence" value="ECO:0007669"/>
    <property type="project" value="InterPro"/>
</dbReference>
<reference evidence="8 9" key="1">
    <citation type="submission" date="2018-06" db="EMBL/GenBank/DDBJ databases">
        <authorList>
            <consortium name="Pathogen Informatics"/>
            <person name="Doyle S."/>
        </authorList>
    </citation>
    <scope>NUCLEOTIDE SEQUENCE [LARGE SCALE GENOMIC DNA]</scope>
    <source>
        <strain evidence="8 9">NCTC10254</strain>
    </source>
</reference>
<evidence type="ECO:0000256" key="5">
    <source>
        <dbReference type="ARBA" id="ARBA00023172"/>
    </source>
</evidence>
<dbReference type="Proteomes" id="UP000249886">
    <property type="component" value="Unassembled WGS sequence"/>
</dbReference>
<evidence type="ECO:0000256" key="1">
    <source>
        <dbReference type="ARBA" id="ARBA00002190"/>
    </source>
</evidence>
<feature type="region of interest" description="Disordered" evidence="6">
    <location>
        <begin position="187"/>
        <end position="211"/>
    </location>
</feature>
<proteinExistence type="inferred from homology"/>
<feature type="transmembrane region" description="Helical" evidence="7">
    <location>
        <begin position="88"/>
        <end position="107"/>
    </location>
</feature>
<organism evidence="8 9">
    <name type="scientific">Corynebacterium matruchotii</name>
    <dbReference type="NCBI Taxonomy" id="43768"/>
    <lineage>
        <taxon>Bacteria</taxon>
        <taxon>Bacillati</taxon>
        <taxon>Actinomycetota</taxon>
        <taxon>Actinomycetes</taxon>
        <taxon>Mycobacteriales</taxon>
        <taxon>Corynebacteriaceae</taxon>
        <taxon>Corynebacterium</taxon>
    </lineage>
</organism>
<dbReference type="GeneID" id="84575001"/>
<evidence type="ECO:0000256" key="4">
    <source>
        <dbReference type="ARBA" id="ARBA00023125"/>
    </source>
</evidence>
<dbReference type="GO" id="GO:0003677">
    <property type="term" value="F:DNA binding"/>
    <property type="evidence" value="ECO:0007669"/>
    <property type="project" value="UniProtKB-KW"/>
</dbReference>
<sequence>MTYLFNDILLPWSLLVAIAVIMFVLRKSRNQWQDLALAWALAAIGTIHIMIAPPTTTPSMLGFPIVTTTMWVFPLAAILVLRCVIGTTMAFMWPGVAFALYLGAVGFICFDGFARGIIMVPAIIILLTSLHLGARTYMWCLLAKPLTGWVCGASVAVMGRDNILLFPVFILCVVLAIKLISDPYEPSEPEEEMPQPVAATPPPTASPNASNRWHRRYLGGGYTRLVVDTITVKIADSYQRIFIIIGIDKTGTEQALGLWPDTDHVWEDIGTQLRLRGVTTIPTIFCPESPHLKHAIELAWPGVTVHFDDPTPQSRSRSRALRQAARSKPHADTTSMMDALRVALYDYETKEQPPTGRRQAKC</sequence>
<keyword evidence="3" id="KW-0815">Transposition</keyword>
<comment type="similarity">
    <text evidence="2">Belongs to the transposase mutator family.</text>
</comment>
<evidence type="ECO:0000256" key="7">
    <source>
        <dbReference type="SAM" id="Phobius"/>
    </source>
</evidence>
<feature type="transmembrane region" description="Helical" evidence="7">
    <location>
        <begin position="6"/>
        <end position="25"/>
    </location>
</feature>
<keyword evidence="7" id="KW-0472">Membrane</keyword>